<evidence type="ECO:0000256" key="1">
    <source>
        <dbReference type="SAM" id="MobiDB-lite"/>
    </source>
</evidence>
<sequence length="141" mass="15502">MADVEQEMEDDSAEQEGAASEVVESPRSARTRSLSRHSSAMSAQYSEQSGRKLMKEAVEREAELDGGAVIGEVGDSEEEEMTEEEAETEEPESDGKNALMFVVEVSWRGCPWGLSIDCGRVLVTILPPMLSTRFHSRIMSS</sequence>
<accession>A0A4D9DE42</accession>
<protein>
    <submittedName>
        <fullName evidence="2">Translation factor Sua5</fullName>
    </submittedName>
</protein>
<comment type="caution">
    <text evidence="2">The sequence shown here is derived from an EMBL/GenBank/DDBJ whole genome shotgun (WGS) entry which is preliminary data.</text>
</comment>
<evidence type="ECO:0000313" key="3">
    <source>
        <dbReference type="Proteomes" id="UP000297703"/>
    </source>
</evidence>
<reference evidence="2 3" key="2">
    <citation type="submission" date="2019-04" db="EMBL/GenBank/DDBJ databases">
        <title>The genome sequence of big-headed turtle.</title>
        <authorList>
            <person name="Gong S."/>
        </authorList>
    </citation>
    <scope>NUCLEOTIDE SEQUENCE [LARGE SCALE GENOMIC DNA]</scope>
    <source>
        <strain evidence="2">DO16091913</strain>
        <tissue evidence="2">Muscle</tissue>
    </source>
</reference>
<dbReference type="STRING" id="55544.A0A4D9DE42"/>
<reference evidence="2 3" key="1">
    <citation type="submission" date="2019-04" db="EMBL/GenBank/DDBJ databases">
        <title>Draft genome of the big-headed turtle Platysternon megacephalum.</title>
        <authorList>
            <person name="Gong S."/>
        </authorList>
    </citation>
    <scope>NUCLEOTIDE SEQUENCE [LARGE SCALE GENOMIC DNA]</scope>
    <source>
        <strain evidence="2">DO16091913</strain>
        <tissue evidence="2">Muscle</tissue>
    </source>
</reference>
<feature type="region of interest" description="Disordered" evidence="1">
    <location>
        <begin position="1"/>
        <end position="97"/>
    </location>
</feature>
<dbReference type="OrthoDB" id="10071681at2759"/>
<dbReference type="AlphaFoldDB" id="A0A4D9DE42"/>
<feature type="compositionally biased region" description="Polar residues" evidence="1">
    <location>
        <begin position="36"/>
        <end position="48"/>
    </location>
</feature>
<feature type="compositionally biased region" description="Basic and acidic residues" evidence="1">
    <location>
        <begin position="49"/>
        <end position="63"/>
    </location>
</feature>
<organism evidence="2 3">
    <name type="scientific">Platysternon megacephalum</name>
    <name type="common">big-headed turtle</name>
    <dbReference type="NCBI Taxonomy" id="55544"/>
    <lineage>
        <taxon>Eukaryota</taxon>
        <taxon>Metazoa</taxon>
        <taxon>Chordata</taxon>
        <taxon>Craniata</taxon>
        <taxon>Vertebrata</taxon>
        <taxon>Euteleostomi</taxon>
        <taxon>Archelosauria</taxon>
        <taxon>Testudinata</taxon>
        <taxon>Testudines</taxon>
        <taxon>Cryptodira</taxon>
        <taxon>Durocryptodira</taxon>
        <taxon>Testudinoidea</taxon>
        <taxon>Platysternidae</taxon>
        <taxon>Platysternon</taxon>
    </lineage>
</organism>
<name>A0A4D9DE42_9SAUR</name>
<dbReference type="EMBL" id="QXTE01004523">
    <property type="protein sequence ID" value="TFJ95570.1"/>
    <property type="molecule type" value="Genomic_DNA"/>
</dbReference>
<keyword evidence="3" id="KW-1185">Reference proteome</keyword>
<feature type="compositionally biased region" description="Acidic residues" evidence="1">
    <location>
        <begin position="74"/>
        <end position="92"/>
    </location>
</feature>
<dbReference type="Proteomes" id="UP000297703">
    <property type="component" value="Unassembled WGS sequence"/>
</dbReference>
<feature type="compositionally biased region" description="Acidic residues" evidence="1">
    <location>
        <begin position="1"/>
        <end position="14"/>
    </location>
</feature>
<gene>
    <name evidence="2" type="ORF">DR999_PMT22826</name>
</gene>
<evidence type="ECO:0000313" key="2">
    <source>
        <dbReference type="EMBL" id="TFJ95570.1"/>
    </source>
</evidence>
<proteinExistence type="predicted"/>